<evidence type="ECO:0000256" key="2">
    <source>
        <dbReference type="ARBA" id="ARBA00010101"/>
    </source>
</evidence>
<sequence>MIKVYAKGVFDILHYGHINFFKLAKGLGDWLTVGVTPDERVISMKRQPLFDGQERAIVVESIRYVDQVLLDGPREITLDFMREHNFDLYVFGSKNHDEREVRLYDCRDLPSDMILEIPYTHGVSTTEIINTSKKY</sequence>
<keyword evidence="7" id="KW-0594">Phospholipid biosynthesis</keyword>
<dbReference type="PANTHER" id="PTHR45780:SF2">
    <property type="entry name" value="ETHANOLAMINE-PHOSPHATE CYTIDYLYLTRANSFERASE"/>
    <property type="match status" value="1"/>
</dbReference>
<evidence type="ECO:0000256" key="7">
    <source>
        <dbReference type="ARBA" id="ARBA00023209"/>
    </source>
</evidence>
<dbReference type="Pfam" id="PF01467">
    <property type="entry name" value="CTP_transf_like"/>
    <property type="match status" value="1"/>
</dbReference>
<keyword evidence="4 13" id="KW-0808">Transferase</keyword>
<reference evidence="14" key="1">
    <citation type="submission" date="2014-12" db="EMBL/GenBank/DDBJ databases">
        <authorList>
            <person name="Salcher M.M."/>
        </authorList>
    </citation>
    <scope>NUCLEOTIDE SEQUENCE [LARGE SCALE GENOMIC DNA]</scope>
    <source>
        <strain evidence="14">MMS-10A-171</strain>
    </source>
</reference>
<evidence type="ECO:0000256" key="6">
    <source>
        <dbReference type="ARBA" id="ARBA00023098"/>
    </source>
</evidence>
<dbReference type="PANTHER" id="PTHR45780">
    <property type="entry name" value="ETHANOLAMINE-PHOSPHATE CYTIDYLYLTRANSFERASE"/>
    <property type="match status" value="1"/>
</dbReference>
<organism evidence="13 14">
    <name type="scientific">Candidatus Methylopumilus turicensis</name>
    <dbReference type="NCBI Taxonomy" id="1581680"/>
    <lineage>
        <taxon>Bacteria</taxon>
        <taxon>Pseudomonadati</taxon>
        <taxon>Pseudomonadota</taxon>
        <taxon>Betaproteobacteria</taxon>
        <taxon>Nitrosomonadales</taxon>
        <taxon>Methylophilaceae</taxon>
        <taxon>Candidatus Methylopumilus</taxon>
    </lineage>
</organism>
<keyword evidence="8" id="KW-1208">Phospholipid metabolism</keyword>
<dbReference type="RefSeq" id="WP_052661106.1">
    <property type="nucleotide sequence ID" value="NZ_LN794158.1"/>
</dbReference>
<evidence type="ECO:0000256" key="5">
    <source>
        <dbReference type="ARBA" id="ARBA00022695"/>
    </source>
</evidence>
<dbReference type="KEGG" id="mbac:BN1209_1172"/>
<dbReference type="HOGENOM" id="CLU_034585_2_2_4"/>
<dbReference type="InterPro" id="IPR004821">
    <property type="entry name" value="Cyt_trans-like"/>
</dbReference>
<feature type="domain" description="Cytidyltransferase-like" evidence="12">
    <location>
        <begin position="6"/>
        <end position="130"/>
    </location>
</feature>
<evidence type="ECO:0000256" key="4">
    <source>
        <dbReference type="ARBA" id="ARBA00022679"/>
    </source>
</evidence>
<evidence type="ECO:0000256" key="1">
    <source>
        <dbReference type="ARBA" id="ARBA00005189"/>
    </source>
</evidence>
<keyword evidence="3" id="KW-0444">Lipid biosynthesis</keyword>
<dbReference type="OrthoDB" id="9771433at2"/>
<evidence type="ECO:0000256" key="10">
    <source>
        <dbReference type="ARBA" id="ARBA00024221"/>
    </source>
</evidence>
<evidence type="ECO:0000256" key="11">
    <source>
        <dbReference type="ARBA" id="ARBA00031473"/>
    </source>
</evidence>
<dbReference type="SUPFAM" id="SSF52374">
    <property type="entry name" value="Nucleotidylyl transferase"/>
    <property type="match status" value="1"/>
</dbReference>
<accession>A0A0B7J0D3</accession>
<dbReference type="InterPro" id="IPR044608">
    <property type="entry name" value="Ect1/PCYT2"/>
</dbReference>
<dbReference type="UniPathway" id="UPA00558">
    <property type="reaction ID" value="UER00742"/>
</dbReference>
<dbReference type="EC" id="2.7.7.14" evidence="10"/>
<evidence type="ECO:0000256" key="3">
    <source>
        <dbReference type="ARBA" id="ARBA00022516"/>
    </source>
</evidence>
<evidence type="ECO:0000313" key="13">
    <source>
        <dbReference type="EMBL" id="CEN56212.1"/>
    </source>
</evidence>
<dbReference type="InterPro" id="IPR014729">
    <property type="entry name" value="Rossmann-like_a/b/a_fold"/>
</dbReference>
<dbReference type="Gene3D" id="3.40.50.620">
    <property type="entry name" value="HUPs"/>
    <property type="match status" value="1"/>
</dbReference>
<comment type="pathway">
    <text evidence="9">Phospholipid metabolism; phosphatidylethanolamine biosynthesis; phosphatidylethanolamine from ethanolamine: step 2/3.</text>
</comment>
<comment type="pathway">
    <text evidence="1">Lipid metabolism.</text>
</comment>
<dbReference type="GO" id="GO:0005737">
    <property type="term" value="C:cytoplasm"/>
    <property type="evidence" value="ECO:0007669"/>
    <property type="project" value="TreeGrafter"/>
</dbReference>
<gene>
    <name evidence="13" type="ORF">BN1209_1172</name>
</gene>
<keyword evidence="5" id="KW-0548">Nucleotidyltransferase</keyword>
<comment type="similarity">
    <text evidence="2">Belongs to the cytidylyltransferase family.</text>
</comment>
<dbReference type="GO" id="GO:0004306">
    <property type="term" value="F:ethanolamine-phosphate cytidylyltransferase activity"/>
    <property type="evidence" value="ECO:0007669"/>
    <property type="project" value="UniProtKB-EC"/>
</dbReference>
<dbReference type="GO" id="GO:0006646">
    <property type="term" value="P:phosphatidylethanolamine biosynthetic process"/>
    <property type="evidence" value="ECO:0007669"/>
    <property type="project" value="UniProtKB-UniPathway"/>
</dbReference>
<dbReference type="Proteomes" id="UP000056322">
    <property type="component" value="Chromosome 1"/>
</dbReference>
<evidence type="ECO:0000256" key="9">
    <source>
        <dbReference type="ARBA" id="ARBA00024191"/>
    </source>
</evidence>
<protein>
    <recommendedName>
        <fullName evidence="10">ethanolamine-phosphate cytidylyltransferase</fullName>
        <ecNumber evidence="10">2.7.7.14</ecNumber>
    </recommendedName>
    <alternativeName>
        <fullName evidence="11">CTP:phosphoethanolamine cytidylyltransferase</fullName>
    </alternativeName>
</protein>
<keyword evidence="14" id="KW-1185">Reference proteome</keyword>
<dbReference type="AlphaFoldDB" id="A0A0B7J0D3"/>
<evidence type="ECO:0000256" key="8">
    <source>
        <dbReference type="ARBA" id="ARBA00023264"/>
    </source>
</evidence>
<proteinExistence type="inferred from homology"/>
<evidence type="ECO:0000259" key="12">
    <source>
        <dbReference type="Pfam" id="PF01467"/>
    </source>
</evidence>
<evidence type="ECO:0000313" key="14">
    <source>
        <dbReference type="Proteomes" id="UP000056322"/>
    </source>
</evidence>
<dbReference type="STRING" id="1581680.BN1209_1172"/>
<name>A0A0B7J0D3_9PROT</name>
<dbReference type="EMBL" id="LN794158">
    <property type="protein sequence ID" value="CEN56212.1"/>
    <property type="molecule type" value="Genomic_DNA"/>
</dbReference>
<keyword evidence="6" id="KW-0443">Lipid metabolism</keyword>
<dbReference type="NCBIfam" id="TIGR00125">
    <property type="entry name" value="cyt_tran_rel"/>
    <property type="match status" value="1"/>
</dbReference>